<dbReference type="GO" id="GO:0004784">
    <property type="term" value="F:superoxide dismutase activity"/>
    <property type="evidence" value="ECO:0007669"/>
    <property type="project" value="UniProtKB-EC"/>
</dbReference>
<gene>
    <name evidence="6" type="primary">sodC</name>
    <name evidence="6" type="ORF">ACFSKX_13230</name>
</gene>
<dbReference type="InterPro" id="IPR036423">
    <property type="entry name" value="SOD-like_Cu/Zn_dom_sf"/>
</dbReference>
<dbReference type="SUPFAM" id="SSF49329">
    <property type="entry name" value="Cu,Zn superoxide dismutase-like"/>
    <property type="match status" value="1"/>
</dbReference>
<organism evidence="6 7">
    <name type="scientific">Microbulbifer halophilus</name>
    <dbReference type="NCBI Taxonomy" id="453963"/>
    <lineage>
        <taxon>Bacteria</taxon>
        <taxon>Pseudomonadati</taxon>
        <taxon>Pseudomonadota</taxon>
        <taxon>Gammaproteobacteria</taxon>
        <taxon>Cellvibrionales</taxon>
        <taxon>Microbulbiferaceae</taxon>
        <taxon>Microbulbifer</taxon>
    </lineage>
</organism>
<keyword evidence="2" id="KW-0186">Copper</keyword>
<dbReference type="Pfam" id="PF00080">
    <property type="entry name" value="Sod_Cu"/>
    <property type="match status" value="1"/>
</dbReference>
<dbReference type="RefSeq" id="WP_265721973.1">
    <property type="nucleotide sequence ID" value="NZ_JAPIVK010000017.1"/>
</dbReference>
<evidence type="ECO:0000313" key="6">
    <source>
        <dbReference type="EMBL" id="MFD2311382.1"/>
    </source>
</evidence>
<dbReference type="InterPro" id="IPR018152">
    <property type="entry name" value="SOD_Cu/Zn_BS"/>
</dbReference>
<keyword evidence="4" id="KW-0732">Signal</keyword>
<dbReference type="NCBIfam" id="NF007628">
    <property type="entry name" value="PRK10290.1"/>
    <property type="match status" value="1"/>
</dbReference>
<feature type="domain" description="Superoxide dismutase copper/zinc binding" evidence="5">
    <location>
        <begin position="41"/>
        <end position="173"/>
    </location>
</feature>
<evidence type="ECO:0000256" key="4">
    <source>
        <dbReference type="SAM" id="SignalP"/>
    </source>
</evidence>
<comment type="similarity">
    <text evidence="1 2">Belongs to the Cu-Zn superoxide dismutase family.</text>
</comment>
<dbReference type="InterPro" id="IPR024134">
    <property type="entry name" value="SOD_Cu/Zn_/chaperone"/>
</dbReference>
<comment type="cofactor">
    <cofactor evidence="2">
        <name>Cu cation</name>
        <dbReference type="ChEBI" id="CHEBI:23378"/>
    </cofactor>
    <text evidence="2">Binds 1 copper ion per subunit.</text>
</comment>
<reference evidence="7" key="1">
    <citation type="journal article" date="2019" name="Int. J. Syst. Evol. Microbiol.">
        <title>The Global Catalogue of Microorganisms (GCM) 10K type strain sequencing project: providing services to taxonomists for standard genome sequencing and annotation.</title>
        <authorList>
            <consortium name="The Broad Institute Genomics Platform"/>
            <consortium name="The Broad Institute Genome Sequencing Center for Infectious Disease"/>
            <person name="Wu L."/>
            <person name="Ma J."/>
        </authorList>
    </citation>
    <scope>NUCLEOTIDE SEQUENCE [LARGE SCALE GENOMIC DNA]</scope>
    <source>
        <strain evidence="7">KCTC 12848</strain>
    </source>
</reference>
<dbReference type="CDD" id="cd00305">
    <property type="entry name" value="Cu-Zn_Superoxide_Dismutase"/>
    <property type="match status" value="1"/>
</dbReference>
<evidence type="ECO:0000259" key="5">
    <source>
        <dbReference type="Pfam" id="PF00080"/>
    </source>
</evidence>
<protein>
    <recommendedName>
        <fullName evidence="2">Superoxide dismutase [Cu-Zn]</fullName>
        <ecNumber evidence="2">1.15.1.1</ecNumber>
    </recommendedName>
</protein>
<dbReference type="PROSITE" id="PS00087">
    <property type="entry name" value="SOD_CU_ZN_1"/>
    <property type="match status" value="1"/>
</dbReference>
<evidence type="ECO:0000256" key="1">
    <source>
        <dbReference type="ARBA" id="ARBA00010457"/>
    </source>
</evidence>
<dbReference type="Proteomes" id="UP001597425">
    <property type="component" value="Unassembled WGS sequence"/>
</dbReference>
<evidence type="ECO:0000256" key="3">
    <source>
        <dbReference type="SAM" id="MobiDB-lite"/>
    </source>
</evidence>
<comment type="catalytic activity">
    <reaction evidence="2">
        <text>2 superoxide + 2 H(+) = H2O2 + O2</text>
        <dbReference type="Rhea" id="RHEA:20696"/>
        <dbReference type="ChEBI" id="CHEBI:15378"/>
        <dbReference type="ChEBI" id="CHEBI:15379"/>
        <dbReference type="ChEBI" id="CHEBI:16240"/>
        <dbReference type="ChEBI" id="CHEBI:18421"/>
        <dbReference type="EC" id="1.15.1.1"/>
    </reaction>
</comment>
<comment type="function">
    <text evidence="2">Destroys radicals which are normally produced within the cells and which are toxic to biological systems.</text>
</comment>
<dbReference type="PROSITE" id="PS00332">
    <property type="entry name" value="SOD_CU_ZN_2"/>
    <property type="match status" value="1"/>
</dbReference>
<dbReference type="EC" id="1.15.1.1" evidence="2"/>
<keyword evidence="2" id="KW-0479">Metal-binding</keyword>
<dbReference type="InterPro" id="IPR001424">
    <property type="entry name" value="SOD_Cu_Zn_dom"/>
</dbReference>
<sequence>MSLPRQLLLGAAALSLAGFAQADIAIEMHAVDKSGVGKTIGKVVASQSRYGVVFTPMLKGLSPGLHGFHVHTNPSCEPAEKEGKVVPALGAGGHYDPESAGRHGFPWGDGHLGDLPALFVNDGGTADSPVLAPRLKLPDLEGRALMIHAGGDNYSDNPKPLGGGGSRVACGVVKSAPK</sequence>
<evidence type="ECO:0000256" key="2">
    <source>
        <dbReference type="RuleBase" id="RU000393"/>
    </source>
</evidence>
<dbReference type="EMBL" id="JBHUJD010000017">
    <property type="protein sequence ID" value="MFD2311382.1"/>
    <property type="molecule type" value="Genomic_DNA"/>
</dbReference>
<feature type="signal peptide" evidence="4">
    <location>
        <begin position="1"/>
        <end position="22"/>
    </location>
</feature>
<keyword evidence="2 6" id="KW-0560">Oxidoreductase</keyword>
<dbReference type="PANTHER" id="PTHR10003">
    <property type="entry name" value="SUPEROXIDE DISMUTASE CU-ZN -RELATED"/>
    <property type="match status" value="1"/>
</dbReference>
<feature type="chain" id="PRO_5045064822" description="Superoxide dismutase [Cu-Zn]" evidence="4">
    <location>
        <begin position="23"/>
        <end position="178"/>
    </location>
</feature>
<comment type="caution">
    <text evidence="6">The sequence shown here is derived from an EMBL/GenBank/DDBJ whole genome shotgun (WGS) entry which is preliminary data.</text>
</comment>
<accession>A0ABW5EDU6</accession>
<evidence type="ECO:0000313" key="7">
    <source>
        <dbReference type="Proteomes" id="UP001597425"/>
    </source>
</evidence>
<keyword evidence="7" id="KW-1185">Reference proteome</keyword>
<keyword evidence="2" id="KW-0862">Zinc</keyword>
<comment type="cofactor">
    <cofactor evidence="2">
        <name>Zn(2+)</name>
        <dbReference type="ChEBI" id="CHEBI:29105"/>
    </cofactor>
    <text evidence="2">Binds 1 zinc ion per subunit.</text>
</comment>
<dbReference type="Gene3D" id="2.60.40.200">
    <property type="entry name" value="Superoxide dismutase, copper/zinc binding domain"/>
    <property type="match status" value="1"/>
</dbReference>
<proteinExistence type="inferred from homology"/>
<name>A0ABW5EDU6_9GAMM</name>
<feature type="region of interest" description="Disordered" evidence="3">
    <location>
        <begin position="156"/>
        <end position="178"/>
    </location>
</feature>